<dbReference type="InterPro" id="IPR036508">
    <property type="entry name" value="Chitin-bd_dom_sf"/>
</dbReference>
<organism evidence="2 3">
    <name type="scientific">Coemansia erecta</name>
    <dbReference type="NCBI Taxonomy" id="147472"/>
    <lineage>
        <taxon>Eukaryota</taxon>
        <taxon>Fungi</taxon>
        <taxon>Fungi incertae sedis</taxon>
        <taxon>Zoopagomycota</taxon>
        <taxon>Kickxellomycotina</taxon>
        <taxon>Kickxellomycetes</taxon>
        <taxon>Kickxellales</taxon>
        <taxon>Kickxellaceae</taxon>
        <taxon>Coemansia</taxon>
    </lineage>
</organism>
<evidence type="ECO:0000313" key="2">
    <source>
        <dbReference type="EMBL" id="KAJ1719859.1"/>
    </source>
</evidence>
<dbReference type="GO" id="GO:0005576">
    <property type="term" value="C:extracellular region"/>
    <property type="evidence" value="ECO:0007669"/>
    <property type="project" value="InterPro"/>
</dbReference>
<evidence type="ECO:0000259" key="1">
    <source>
        <dbReference type="PROSITE" id="PS50940"/>
    </source>
</evidence>
<dbReference type="PROSITE" id="PS50940">
    <property type="entry name" value="CHIT_BIND_II"/>
    <property type="match status" value="1"/>
</dbReference>
<gene>
    <name evidence="2" type="ORF">LPJ53_005443</name>
</gene>
<dbReference type="Proteomes" id="UP001149813">
    <property type="component" value="Unassembled WGS sequence"/>
</dbReference>
<dbReference type="InterPro" id="IPR035965">
    <property type="entry name" value="PAS-like_dom_sf"/>
</dbReference>
<dbReference type="EMBL" id="JANBOJ010000329">
    <property type="protein sequence ID" value="KAJ1719859.1"/>
    <property type="molecule type" value="Genomic_DNA"/>
</dbReference>
<keyword evidence="3" id="KW-1185">Reference proteome</keyword>
<dbReference type="SUPFAM" id="SSF57625">
    <property type="entry name" value="Invertebrate chitin-binding proteins"/>
    <property type="match status" value="1"/>
</dbReference>
<dbReference type="CDD" id="cd00130">
    <property type="entry name" value="PAS"/>
    <property type="match status" value="2"/>
</dbReference>
<name>A0A9W8CNT5_9FUNG</name>
<dbReference type="Pfam" id="PF13426">
    <property type="entry name" value="PAS_9"/>
    <property type="match status" value="2"/>
</dbReference>
<dbReference type="InterPro" id="IPR000014">
    <property type="entry name" value="PAS"/>
</dbReference>
<dbReference type="Gene3D" id="2.170.140.10">
    <property type="entry name" value="Chitin binding domain"/>
    <property type="match status" value="1"/>
</dbReference>
<dbReference type="Pfam" id="PF01607">
    <property type="entry name" value="CBM_14"/>
    <property type="match status" value="1"/>
</dbReference>
<evidence type="ECO:0000313" key="3">
    <source>
        <dbReference type="Proteomes" id="UP001149813"/>
    </source>
</evidence>
<dbReference type="AlphaFoldDB" id="A0A9W8CNT5"/>
<dbReference type="GO" id="GO:0008061">
    <property type="term" value="F:chitin binding"/>
    <property type="evidence" value="ECO:0007669"/>
    <property type="project" value="InterPro"/>
</dbReference>
<accession>A0A9W8CNT5</accession>
<comment type="caution">
    <text evidence="2">The sequence shown here is derived from an EMBL/GenBank/DDBJ whole genome shotgun (WGS) entry which is preliminary data.</text>
</comment>
<feature type="domain" description="Chitin-binding type-2" evidence="1">
    <location>
        <begin position="332"/>
        <end position="394"/>
    </location>
</feature>
<dbReference type="SMART" id="SM00494">
    <property type="entry name" value="ChtBD2"/>
    <property type="match status" value="1"/>
</dbReference>
<dbReference type="InterPro" id="IPR002557">
    <property type="entry name" value="Chitin-bd_dom"/>
</dbReference>
<dbReference type="OrthoDB" id="411251at2759"/>
<proteinExistence type="predicted"/>
<sequence>MTHHSFIAIHDKSPESRILYMSSGVRQAMGVQPQDMIGQSAYAFITNDQYTQAYPHSNCGSLDETCVTILHLNAQHTDLLLATRVYIFSCDSCNLIVASVQPGQVRRQPPTMDIRRPFAPQEPSVHVARETCLRACLVLSAWDSAPVLLPDGRPTGIVTNPGGPRIVFATNSVSRILDTDGDELVDMPFLRIVAPESLAEAAEFLERLSAQENVVFARLFLIRRPGGQGVEEDGRVRAEVEVVGARSDDGAVLLCRMLGVCAMPRVGPVAHERAGWPAGMELDPGYVSLAELLSSDPETSDCPMLYATSKMKFIALVAAALTIATAVRAAPNKICDGHTDKKTAGMPFAHPAVCNWFITCSSDGTPYVGVCPGGTFYDLKLTTCNIESQKDCGSRVVA</sequence>
<protein>
    <recommendedName>
        <fullName evidence="1">Chitin-binding type-2 domain-containing protein</fullName>
    </recommendedName>
</protein>
<reference evidence="2" key="1">
    <citation type="submission" date="2022-07" db="EMBL/GenBank/DDBJ databases">
        <title>Phylogenomic reconstructions and comparative analyses of Kickxellomycotina fungi.</title>
        <authorList>
            <person name="Reynolds N.K."/>
            <person name="Stajich J.E."/>
            <person name="Barry K."/>
            <person name="Grigoriev I.V."/>
            <person name="Crous P."/>
            <person name="Smith M.E."/>
        </authorList>
    </citation>
    <scope>NUCLEOTIDE SEQUENCE</scope>
    <source>
        <strain evidence="2">NBRC 32514</strain>
    </source>
</reference>
<dbReference type="SUPFAM" id="SSF55785">
    <property type="entry name" value="PYP-like sensor domain (PAS domain)"/>
    <property type="match status" value="2"/>
</dbReference>